<reference evidence="1" key="2">
    <citation type="submission" date="2018-07" db="EMBL/GenBank/DDBJ databases">
        <authorList>
            <consortium name="NCBI Pathogen Detection Project"/>
        </authorList>
    </citation>
    <scope>NUCLEOTIDE SEQUENCE</scope>
    <source>
        <strain evidence="1">13-1494</strain>
    </source>
</reference>
<proteinExistence type="predicted"/>
<dbReference type="AlphaFoldDB" id="A0A730TM90"/>
<comment type="caution">
    <text evidence="1">The sequence shown here is derived from an EMBL/GenBank/DDBJ whole genome shotgun (WGS) entry which is preliminary data.</text>
</comment>
<reference evidence="1" key="1">
    <citation type="journal article" date="2018" name="Genome Biol.">
        <title>SKESA: strategic k-mer extension for scrupulous assemblies.</title>
        <authorList>
            <person name="Souvorov A."/>
            <person name="Agarwala R."/>
            <person name="Lipman D.J."/>
        </authorList>
    </citation>
    <scope>NUCLEOTIDE SEQUENCE</scope>
    <source>
        <strain evidence="1">13-1494</strain>
    </source>
</reference>
<accession>A0A730TM90</accession>
<gene>
    <name evidence="1" type="ORF">G4B41_003256</name>
</gene>
<evidence type="ECO:0000313" key="1">
    <source>
        <dbReference type="EMBL" id="HAE4077029.1"/>
    </source>
</evidence>
<name>A0A730TM90_SALDU</name>
<dbReference type="EMBL" id="DAARVE010000041">
    <property type="protein sequence ID" value="HAE4077029.1"/>
    <property type="molecule type" value="Genomic_DNA"/>
</dbReference>
<protein>
    <submittedName>
        <fullName evidence="1">Uncharacterized protein</fullName>
    </submittedName>
</protein>
<organism evidence="1">
    <name type="scientific">Salmonella dublin</name>
    <dbReference type="NCBI Taxonomy" id="98360"/>
    <lineage>
        <taxon>Bacteria</taxon>
        <taxon>Pseudomonadati</taxon>
        <taxon>Pseudomonadota</taxon>
        <taxon>Gammaproteobacteria</taxon>
        <taxon>Enterobacterales</taxon>
        <taxon>Enterobacteriaceae</taxon>
        <taxon>Salmonella</taxon>
    </lineage>
</organism>
<sequence length="47" mass="5017">MKMHNDPHSMDSQSIFALIASLTFFDCESLQIAAGPDTTTVPGGVMC</sequence>